<protein>
    <recommendedName>
        <fullName evidence="16">Cyclic nucleotide-binding domain-containing protein</fullName>
    </recommendedName>
</protein>
<dbReference type="PANTHER" id="PTHR10217:SF466">
    <property type="entry name" value="POTASSIUM VOLTAGE-GATED CHANNEL SUBFAMILY H MEMBER 7"/>
    <property type="match status" value="1"/>
</dbReference>
<dbReference type="FunFam" id="3.30.450.20:FF:000001">
    <property type="entry name" value="Potassium voltage-gated channel subfamily H member 7"/>
    <property type="match status" value="1"/>
</dbReference>
<feature type="region of interest" description="Disordered" evidence="14">
    <location>
        <begin position="1574"/>
        <end position="1620"/>
    </location>
</feature>
<dbReference type="FunFam" id="1.10.1200.260:FF:000001">
    <property type="entry name" value="Potassium voltage-gated channel subfamily H member 7"/>
    <property type="match status" value="1"/>
</dbReference>
<feature type="transmembrane region" description="Helical" evidence="15">
    <location>
        <begin position="869"/>
        <end position="888"/>
    </location>
</feature>
<gene>
    <name evidence="17" type="ORF">P4O66_007023</name>
</gene>
<dbReference type="Pfam" id="PF00520">
    <property type="entry name" value="Ion_trans"/>
    <property type="match status" value="1"/>
</dbReference>
<feature type="compositionally biased region" description="Low complexity" evidence="14">
    <location>
        <begin position="491"/>
        <end position="501"/>
    </location>
</feature>
<feature type="compositionally biased region" description="Basic and acidic residues" evidence="14">
    <location>
        <begin position="1436"/>
        <end position="1466"/>
    </location>
</feature>
<feature type="transmembrane region" description="Helical" evidence="15">
    <location>
        <begin position="804"/>
        <end position="828"/>
    </location>
</feature>
<evidence type="ECO:0000256" key="7">
    <source>
        <dbReference type="ARBA" id="ARBA00022882"/>
    </source>
</evidence>
<dbReference type="CDD" id="cd00130">
    <property type="entry name" value="PAS"/>
    <property type="match status" value="1"/>
</dbReference>
<dbReference type="GO" id="GO:0005242">
    <property type="term" value="F:inward rectifier potassium channel activity"/>
    <property type="evidence" value="ECO:0007669"/>
    <property type="project" value="TreeGrafter"/>
</dbReference>
<dbReference type="Pfam" id="PF13426">
    <property type="entry name" value="PAS_9"/>
    <property type="match status" value="1"/>
</dbReference>
<name>A0AAD8ZFZ7_9TELE</name>
<evidence type="ECO:0000256" key="8">
    <source>
        <dbReference type="ARBA" id="ARBA00022958"/>
    </source>
</evidence>
<dbReference type="InterPro" id="IPR050818">
    <property type="entry name" value="KCNH_animal-type"/>
</dbReference>
<keyword evidence="8" id="KW-0630">Potassium</keyword>
<dbReference type="PRINTS" id="PR01463">
    <property type="entry name" value="EAGCHANLFMLY"/>
</dbReference>
<evidence type="ECO:0000259" key="16">
    <source>
        <dbReference type="PROSITE" id="PS50042"/>
    </source>
</evidence>
<reference evidence="17" key="1">
    <citation type="submission" date="2023-03" db="EMBL/GenBank/DDBJ databases">
        <title>Electrophorus voltai genome.</title>
        <authorList>
            <person name="Bian C."/>
        </authorList>
    </citation>
    <scope>NUCLEOTIDE SEQUENCE</scope>
    <source>
        <strain evidence="17">CB-2022</strain>
        <tissue evidence="17">Muscle</tissue>
    </source>
</reference>
<feature type="domain" description="Cyclic nucleotide-binding" evidence="16">
    <location>
        <begin position="1000"/>
        <end position="1068"/>
    </location>
</feature>
<dbReference type="GO" id="GO:0005886">
    <property type="term" value="C:plasma membrane"/>
    <property type="evidence" value="ECO:0007669"/>
    <property type="project" value="UniProtKB-SubCell"/>
</dbReference>
<evidence type="ECO:0000256" key="13">
    <source>
        <dbReference type="ARBA" id="ARBA00034430"/>
    </source>
</evidence>
<dbReference type="InterPro" id="IPR000014">
    <property type="entry name" value="PAS"/>
</dbReference>
<dbReference type="Gene3D" id="3.30.450.20">
    <property type="entry name" value="PAS domain"/>
    <property type="match status" value="1"/>
</dbReference>
<comment type="caution">
    <text evidence="17">The sequence shown here is derived from an EMBL/GenBank/DDBJ whole genome shotgun (WGS) entry which is preliminary data.</text>
</comment>
<keyword evidence="2" id="KW-0813">Transport</keyword>
<dbReference type="InterPro" id="IPR018490">
    <property type="entry name" value="cNMP-bd_dom_sf"/>
</dbReference>
<dbReference type="Gene3D" id="2.60.120.10">
    <property type="entry name" value="Jelly Rolls"/>
    <property type="match status" value="2"/>
</dbReference>
<keyword evidence="7" id="KW-0851">Voltage-gated channel</keyword>
<dbReference type="SUPFAM" id="SSF55785">
    <property type="entry name" value="PYP-like sensor domain (PAS domain)"/>
    <property type="match status" value="1"/>
</dbReference>
<dbReference type="Gene3D" id="1.10.287.70">
    <property type="match status" value="1"/>
</dbReference>
<dbReference type="InterPro" id="IPR005821">
    <property type="entry name" value="Ion_trans_dom"/>
</dbReference>
<organism evidence="17 18">
    <name type="scientific">Electrophorus voltai</name>
    <dbReference type="NCBI Taxonomy" id="2609070"/>
    <lineage>
        <taxon>Eukaryota</taxon>
        <taxon>Metazoa</taxon>
        <taxon>Chordata</taxon>
        <taxon>Craniata</taxon>
        <taxon>Vertebrata</taxon>
        <taxon>Euteleostomi</taxon>
        <taxon>Actinopterygii</taxon>
        <taxon>Neopterygii</taxon>
        <taxon>Teleostei</taxon>
        <taxon>Ostariophysi</taxon>
        <taxon>Gymnotiformes</taxon>
        <taxon>Gymnotoidei</taxon>
        <taxon>Gymnotidae</taxon>
        <taxon>Electrophorus</taxon>
    </lineage>
</organism>
<comment type="subcellular location">
    <subcellularLocation>
        <location evidence="1">Cell membrane</location>
        <topology evidence="1">Multi-pass membrane protein</topology>
    </subcellularLocation>
</comment>
<proteinExistence type="predicted"/>
<dbReference type="InterPro" id="IPR014710">
    <property type="entry name" value="RmlC-like_jellyroll"/>
</dbReference>
<dbReference type="PRINTS" id="PR01470">
    <property type="entry name" value="ERGCHANNEL"/>
</dbReference>
<keyword evidence="3" id="KW-1003">Cell membrane</keyword>
<dbReference type="GO" id="GO:0034702">
    <property type="term" value="C:monoatomic ion channel complex"/>
    <property type="evidence" value="ECO:0007669"/>
    <property type="project" value="UniProtKB-KW"/>
</dbReference>
<keyword evidence="5 15" id="KW-0812">Transmembrane</keyword>
<accession>A0AAD8ZFZ7</accession>
<dbReference type="EMBL" id="JAROKS010000012">
    <property type="protein sequence ID" value="KAK1798732.1"/>
    <property type="molecule type" value="Genomic_DNA"/>
</dbReference>
<dbReference type="PANTHER" id="PTHR10217">
    <property type="entry name" value="VOLTAGE AND LIGAND GATED POTASSIUM CHANNEL"/>
    <property type="match status" value="1"/>
</dbReference>
<dbReference type="PROSITE" id="PS50042">
    <property type="entry name" value="CNMP_BINDING_3"/>
    <property type="match status" value="2"/>
</dbReference>
<dbReference type="SUPFAM" id="SSF81324">
    <property type="entry name" value="Voltage-gated potassium channels"/>
    <property type="match status" value="1"/>
</dbReference>
<evidence type="ECO:0000256" key="14">
    <source>
        <dbReference type="SAM" id="MobiDB-lite"/>
    </source>
</evidence>
<evidence type="ECO:0000256" key="4">
    <source>
        <dbReference type="ARBA" id="ARBA00022538"/>
    </source>
</evidence>
<feature type="region of interest" description="Disordered" evidence="14">
    <location>
        <begin position="142"/>
        <end position="346"/>
    </location>
</feature>
<keyword evidence="11 15" id="KW-0472">Membrane</keyword>
<dbReference type="FunFam" id="1.10.287.70:FF:000020">
    <property type="entry name" value="Potassium channel, voltage-gated eag-related subfamily H, member 7"/>
    <property type="match status" value="1"/>
</dbReference>
<comment type="catalytic activity">
    <reaction evidence="13">
        <text>K(+)(in) = K(+)(out)</text>
        <dbReference type="Rhea" id="RHEA:29463"/>
        <dbReference type="ChEBI" id="CHEBI:29103"/>
    </reaction>
</comment>
<evidence type="ECO:0000313" key="18">
    <source>
        <dbReference type="Proteomes" id="UP001239994"/>
    </source>
</evidence>
<feature type="region of interest" description="Disordered" evidence="14">
    <location>
        <begin position="1425"/>
        <end position="1480"/>
    </location>
</feature>
<dbReference type="GO" id="GO:0042391">
    <property type="term" value="P:regulation of membrane potential"/>
    <property type="evidence" value="ECO:0007669"/>
    <property type="project" value="TreeGrafter"/>
</dbReference>
<keyword evidence="4" id="KW-0633">Potassium transport</keyword>
<dbReference type="InterPro" id="IPR000595">
    <property type="entry name" value="cNMP-bd_dom"/>
</dbReference>
<sequence length="1700" mass="186971">MPVRRGHVAPQNTFLGIIIRKFEGQNKKFVIANARVQNCAIIFCNDAFCEMTGFSRPDIMQKPCTCDFLHGHMTKRHAVSQIAQALLGAEERKVEITYHRKDGSDFLCNTHIIPVKNEEGVVMMFILSFDYILEAGSEDSLERLDHTPPSRTQYSMERRGEERRGGESRGGEERRREQRRRGEERRGGGEERRGGESRGGEERRREQRRRGEERRRRGEERRRRGEEERAEEERRGEEEERRGEEERAEEERRGEEEERRGEEERAEEERRGEEEERAEEERRGGGEERRREQRRRGEERRRREQRRRGEEEERRGEEERAEEERRGGGESRGGEERRGEEERETLVERECVSRLARLCMPAVLPQILSPSERLVSNTGVVLFETHPVPQRSGGVTPGLAPSLSPPGKGRFFRFRLPAPLSILGVSKQSLPQEDPDEVSVHAPARPEPRSSCSSGSSSLSLSLSPRELHPSVADSHSASYVNDIEAPIGQSLLGSSSPVSGPRDHSSSRGAWQGAGPRGSVSGGPSRGSMCTLRRASSIHDLEGSSSHAKWMQRDRHASEGPFNQLKCSLLGSTSDSNLTKYSTINKIPLITLNFSETNDRRPPSPPSSEKTIIAPKVKDRTHNVTEKVTQVLSLGADVLPEYKLQTPRIDKFTILHYSPFKAVWDWLILLLVIYTAIFTPYSAAFLLNDVEEHKRRECGYSCSPLNVVDLMVDIMFIVDILINFRTTYVNSNEEVVSHPTKIAVHYFKGWFLIDMVAAIPFDLLIFGSGSEETTTLIGLLKTARLLRLVRVARKLDRYSEYGAAVLMLLMCIFALIAHWLACIWYAIGNVEKPYLGDTIGWLDNLGMSIGKQYNYSDPSSGPSIKDKYVTALYFTFSSLTSVGFGNVSPNTNSEKIFSICVMLIGSLMYASIFGNVSAIIQRLYSGTARYHLQMLRVREFIRFHQIPNPLRQRLEEYFQHAWTYTNGIDMNMVLKGFPECLQADICLHLNQSLLQSCKAFSGASKGCLRALAMRFKSTHAPPGDTLVHCGDVLTALYFLARGSIEILKDDIVVAILDVPGVSGTLDLQGVLGILDVWGLSGTLDVRGVSGTLDIPGVSGTLDIPGVSGTLDVPGVSGTLDVRGVSGTLEVPGVSGTLDIHGVSGTLDVPGVSGTLDVRGVLGTLDVPGVSGTLDVPGVSGTLDVPGVSGTLDVPGVSGTLDIPGVSGTLDVPGVSGTLDVPGVSGTLEVRGVSGTLDVPGVSGTLDVPGVSGTLDVPGVSGTLDVPGVSGTLDVPGVSGTLEVRGVSGTLDVPGVSGTLDVPGVSGTLDVPGVSGTLDVPGVSGTRDVPGKNDIFGEMIHLYAKPGKACADVRALSYCDLHTIDREDLLEVLEMYPEFADYFWTNLELTFNLRDEHVKFSAARQRHLYTDVSDSDQAEIRGCLKRTVPAGTPNQQREREKAKSRSRGTEADVLQRGHAEEGRAGEDEGDEDREEERKMGLEHSLPLTLKATPALHAKDSTAFYNDICAEEWHCGNIDDSAQSQDREGRVDCESDIMFGEMEQRLDLLQEHLNRLEAQMTSDIQTILQLLQRQRAPGPPAYSTVASSPEYDPQTPRAQAATPIQTQSPDLEQPGDTSKDSARAALMETTSDVSTMTPLARDLAWEVELGLRQRDTKPPDSPSRRALQLSVKQVSLPDSSPSNGRTLALHRPSSDPGLPRK</sequence>
<evidence type="ECO:0000256" key="15">
    <source>
        <dbReference type="SAM" id="Phobius"/>
    </source>
</evidence>
<dbReference type="InterPro" id="IPR003967">
    <property type="entry name" value="K_chnl_volt-dep_ERG"/>
</dbReference>
<dbReference type="SUPFAM" id="SSF51206">
    <property type="entry name" value="cAMP-binding domain-like"/>
    <property type="match status" value="1"/>
</dbReference>
<evidence type="ECO:0000256" key="12">
    <source>
        <dbReference type="ARBA" id="ARBA00023303"/>
    </source>
</evidence>
<evidence type="ECO:0000256" key="6">
    <source>
        <dbReference type="ARBA" id="ARBA00022826"/>
    </source>
</evidence>
<evidence type="ECO:0000256" key="3">
    <source>
        <dbReference type="ARBA" id="ARBA00022475"/>
    </source>
</evidence>
<keyword evidence="6" id="KW-0631">Potassium channel</keyword>
<evidence type="ECO:0000256" key="2">
    <source>
        <dbReference type="ARBA" id="ARBA00022448"/>
    </source>
</evidence>
<keyword evidence="9 15" id="KW-1133">Transmembrane helix</keyword>
<feature type="compositionally biased region" description="Low complexity" evidence="14">
    <location>
        <begin position="450"/>
        <end position="464"/>
    </location>
</feature>
<keyword evidence="12" id="KW-0407">Ion channel</keyword>
<keyword evidence="18" id="KW-1185">Reference proteome</keyword>
<dbReference type="InterPro" id="IPR003938">
    <property type="entry name" value="K_chnl_volt-dep_EAG/ELK/ERG"/>
</dbReference>
<evidence type="ECO:0000256" key="10">
    <source>
        <dbReference type="ARBA" id="ARBA00023065"/>
    </source>
</evidence>
<dbReference type="InterPro" id="IPR035965">
    <property type="entry name" value="PAS-like_dom_sf"/>
</dbReference>
<feature type="compositionally biased region" description="Polar residues" evidence="14">
    <location>
        <begin position="1669"/>
        <end position="1684"/>
    </location>
</feature>
<feature type="region of interest" description="Disordered" evidence="14">
    <location>
        <begin position="428"/>
        <end position="470"/>
    </location>
</feature>
<dbReference type="Proteomes" id="UP001239994">
    <property type="component" value="Unassembled WGS sequence"/>
</dbReference>
<evidence type="ECO:0000256" key="9">
    <source>
        <dbReference type="ARBA" id="ARBA00022989"/>
    </source>
</evidence>
<feature type="domain" description="Cyclic nucleotide-binding" evidence="16">
    <location>
        <begin position="1331"/>
        <end position="1373"/>
    </location>
</feature>
<evidence type="ECO:0000256" key="5">
    <source>
        <dbReference type="ARBA" id="ARBA00022692"/>
    </source>
</evidence>
<evidence type="ECO:0000313" key="17">
    <source>
        <dbReference type="EMBL" id="KAK1798732.1"/>
    </source>
</evidence>
<evidence type="ECO:0000256" key="1">
    <source>
        <dbReference type="ARBA" id="ARBA00004651"/>
    </source>
</evidence>
<feature type="transmembrane region" description="Helical" evidence="15">
    <location>
        <begin position="900"/>
        <end position="921"/>
    </location>
</feature>
<feature type="region of interest" description="Disordered" evidence="14">
    <location>
        <begin position="491"/>
        <end position="531"/>
    </location>
</feature>
<feature type="transmembrane region" description="Helical" evidence="15">
    <location>
        <begin position="667"/>
        <end position="688"/>
    </location>
</feature>
<evidence type="ECO:0000256" key="11">
    <source>
        <dbReference type="ARBA" id="ARBA00023136"/>
    </source>
</evidence>
<feature type="compositionally biased region" description="Basic and acidic residues" evidence="14">
    <location>
        <begin position="156"/>
        <end position="346"/>
    </location>
</feature>
<keyword evidence="10" id="KW-0406">Ion transport</keyword>
<feature type="region of interest" description="Disordered" evidence="14">
    <location>
        <begin position="1650"/>
        <end position="1700"/>
    </location>
</feature>
<dbReference type="CDD" id="cd00038">
    <property type="entry name" value="CAP_ED"/>
    <property type="match status" value="2"/>
</dbReference>
<dbReference type="Gene3D" id="1.10.1200.260">
    <property type="match status" value="1"/>
</dbReference>